<evidence type="ECO:0000313" key="2">
    <source>
        <dbReference type="EMBL" id="KAK2780171.1"/>
    </source>
</evidence>
<gene>
    <name evidence="2" type="ORF">CKAH01_00115</name>
</gene>
<feature type="compositionally biased region" description="Basic and acidic residues" evidence="1">
    <location>
        <begin position="136"/>
        <end position="152"/>
    </location>
</feature>
<feature type="compositionally biased region" description="Basic residues" evidence="1">
    <location>
        <begin position="231"/>
        <end position="242"/>
    </location>
</feature>
<accession>A0AAD9YUM5</accession>
<dbReference type="AlphaFoldDB" id="A0AAD9YUM5"/>
<feature type="region of interest" description="Disordered" evidence="1">
    <location>
        <begin position="49"/>
        <end position="250"/>
    </location>
</feature>
<keyword evidence="3" id="KW-1185">Reference proteome</keyword>
<proteinExistence type="predicted"/>
<organism evidence="2 3">
    <name type="scientific">Colletotrichum kahawae</name>
    <name type="common">Coffee berry disease fungus</name>
    <dbReference type="NCBI Taxonomy" id="34407"/>
    <lineage>
        <taxon>Eukaryota</taxon>
        <taxon>Fungi</taxon>
        <taxon>Dikarya</taxon>
        <taxon>Ascomycota</taxon>
        <taxon>Pezizomycotina</taxon>
        <taxon>Sordariomycetes</taxon>
        <taxon>Hypocreomycetidae</taxon>
        <taxon>Glomerellales</taxon>
        <taxon>Glomerellaceae</taxon>
        <taxon>Colletotrichum</taxon>
        <taxon>Colletotrichum gloeosporioides species complex</taxon>
    </lineage>
</organism>
<feature type="compositionally biased region" description="Low complexity" evidence="1">
    <location>
        <begin position="52"/>
        <end position="64"/>
    </location>
</feature>
<evidence type="ECO:0000256" key="1">
    <source>
        <dbReference type="SAM" id="MobiDB-lite"/>
    </source>
</evidence>
<dbReference type="EMBL" id="VYYT01000001">
    <property type="protein sequence ID" value="KAK2780171.1"/>
    <property type="molecule type" value="Genomic_DNA"/>
</dbReference>
<comment type="caution">
    <text evidence="2">The sequence shown here is derived from an EMBL/GenBank/DDBJ whole genome shotgun (WGS) entry which is preliminary data.</text>
</comment>
<reference evidence="2" key="1">
    <citation type="submission" date="2023-02" db="EMBL/GenBank/DDBJ databases">
        <title>Colletotrichum kahawae CIFC_Que2 genome sequencing and assembly.</title>
        <authorList>
            <person name="Baroncelli R."/>
        </authorList>
    </citation>
    <scope>NUCLEOTIDE SEQUENCE</scope>
    <source>
        <strain evidence="2">CIFC_Que2</strain>
    </source>
</reference>
<sequence>MAPSSEPAPSAPKLPASADFNAIYNRISLASAKQTTFLNSMRAKYPSLVRLSSSSASTSTPAPSVNNGTFSSLAKPSPAATPSTTTTSTTSRTRLADDSDLRFENPNTGLGYATPKSEEQASAATRDLSRRLLGRRGREVDNKTAQKRRVQEEESEEEEGRSGLGRKKKQKRARVDDEDVPEAGDVVVPDIEMHQGDAEPGVSEARPEDALAGETRLGKAVAPEIGEAKTKKTKKKNKKKTKKVDGSVKA</sequence>
<dbReference type="Proteomes" id="UP001281614">
    <property type="component" value="Unassembled WGS sequence"/>
</dbReference>
<feature type="compositionally biased region" description="Low complexity" evidence="1">
    <location>
        <begin position="71"/>
        <end position="93"/>
    </location>
</feature>
<evidence type="ECO:0000313" key="3">
    <source>
        <dbReference type="Proteomes" id="UP001281614"/>
    </source>
</evidence>
<name>A0AAD9YUM5_COLKA</name>
<feature type="compositionally biased region" description="Basic and acidic residues" evidence="1">
    <location>
        <begin position="94"/>
        <end position="103"/>
    </location>
</feature>
<protein>
    <submittedName>
        <fullName evidence="2">Uncharacterized protein</fullName>
    </submittedName>
</protein>